<evidence type="ECO:0000256" key="1">
    <source>
        <dbReference type="SAM" id="Coils"/>
    </source>
</evidence>
<dbReference type="PANTHER" id="PTHR30386:SF24">
    <property type="entry name" value="MULTIDRUG RESISTANCE EFFLUX PUMP"/>
    <property type="match status" value="1"/>
</dbReference>
<keyword evidence="2" id="KW-1133">Transmembrane helix</keyword>
<sequence length="369" mass="38744">MSAPDTHPYWHPPRRGRLTALAILGVAVGAVLALLAAWRLPPFAGTVEATENAYIRGRTTVIAPQVSGYVVAVLVGDYAHVKAGQVLARIDDRIYRARVDQARANLAAQRAALANSAQAHAARTAGLAGQTANLANARAQLARAKADMARVTDLVRDGSVSIRERDQTQAALAQAEAQVRQAEAGGEIARQDVRTVDVGRDGLQAQVEAAQAQLALAEIDLDHTVIHAPEDGQVGEVGVRLGQYVTNGTQFLSLVPDDRWIIANYKEAQTARIAVGQPARFTVDALDGAELTGTVEMLSPAAGSEFAVLKPDNATGNFIKVPQRIGVRIAITPGQPLADRLRPGMSVETRVDTAGGAKAAGAAPDGAPR</sequence>
<dbReference type="Gene3D" id="2.40.50.100">
    <property type="match status" value="1"/>
</dbReference>
<reference evidence="6 7" key="1">
    <citation type="submission" date="2019-06" db="EMBL/GenBank/DDBJ databases">
        <title>Genomic Encyclopedia of Type Strains, Phase IV (KMG-V): Genome sequencing to study the core and pangenomes of soil and plant-associated prokaryotes.</title>
        <authorList>
            <person name="Whitman W."/>
        </authorList>
    </citation>
    <scope>NUCLEOTIDE SEQUENCE [LARGE SCALE GENOMIC DNA]</scope>
    <source>
        <strain evidence="6 7">BR 11880</strain>
    </source>
</reference>
<dbReference type="InterPro" id="IPR050739">
    <property type="entry name" value="MFP"/>
</dbReference>
<dbReference type="InterPro" id="IPR058625">
    <property type="entry name" value="MdtA-like_BSH"/>
</dbReference>
<proteinExistence type="predicted"/>
<keyword evidence="2" id="KW-0472">Membrane</keyword>
<organism evidence="6 7">
    <name type="scientific">Nitrospirillum amazonense</name>
    <dbReference type="NCBI Taxonomy" id="28077"/>
    <lineage>
        <taxon>Bacteria</taxon>
        <taxon>Pseudomonadati</taxon>
        <taxon>Pseudomonadota</taxon>
        <taxon>Alphaproteobacteria</taxon>
        <taxon>Rhodospirillales</taxon>
        <taxon>Azospirillaceae</taxon>
        <taxon>Nitrospirillum</taxon>
    </lineage>
</organism>
<name>A0A560FQ85_9PROT</name>
<protein>
    <submittedName>
        <fullName evidence="6">Multidrug resistance efflux pump</fullName>
    </submittedName>
</protein>
<dbReference type="OrthoDB" id="9811754at2"/>
<dbReference type="Pfam" id="PF25876">
    <property type="entry name" value="HH_MFP_RND"/>
    <property type="match status" value="1"/>
</dbReference>
<dbReference type="InterPro" id="IPR058624">
    <property type="entry name" value="MdtA-like_HH"/>
</dbReference>
<dbReference type="Proteomes" id="UP000319859">
    <property type="component" value="Unassembled WGS sequence"/>
</dbReference>
<accession>A0A560FQ85</accession>
<feature type="domain" description="Multidrug resistance protein MdtA-like alpha-helical hairpin" evidence="3">
    <location>
        <begin position="131"/>
        <end position="190"/>
    </location>
</feature>
<keyword evidence="2" id="KW-0812">Transmembrane</keyword>
<dbReference type="InterPro" id="IPR058792">
    <property type="entry name" value="Beta-barrel_RND_2"/>
</dbReference>
<feature type="coiled-coil region" evidence="1">
    <location>
        <begin position="127"/>
        <end position="220"/>
    </location>
</feature>
<evidence type="ECO:0000256" key="2">
    <source>
        <dbReference type="SAM" id="Phobius"/>
    </source>
</evidence>
<dbReference type="EMBL" id="VITN01000002">
    <property type="protein sequence ID" value="TWB23690.1"/>
    <property type="molecule type" value="Genomic_DNA"/>
</dbReference>
<dbReference type="Pfam" id="PF25954">
    <property type="entry name" value="Beta-barrel_RND_2"/>
    <property type="match status" value="1"/>
</dbReference>
<dbReference type="SUPFAM" id="SSF111369">
    <property type="entry name" value="HlyD-like secretion proteins"/>
    <property type="match status" value="2"/>
</dbReference>
<evidence type="ECO:0000313" key="6">
    <source>
        <dbReference type="EMBL" id="TWB23690.1"/>
    </source>
</evidence>
<dbReference type="PANTHER" id="PTHR30386">
    <property type="entry name" value="MEMBRANE FUSION SUBUNIT OF EMRAB-TOLC MULTIDRUG EFFLUX PUMP"/>
    <property type="match status" value="1"/>
</dbReference>
<comment type="caution">
    <text evidence="6">The sequence shown here is derived from an EMBL/GenBank/DDBJ whole genome shotgun (WGS) entry which is preliminary data.</text>
</comment>
<dbReference type="Pfam" id="PF25917">
    <property type="entry name" value="BSH_RND"/>
    <property type="match status" value="1"/>
</dbReference>
<dbReference type="Gene3D" id="1.10.287.470">
    <property type="entry name" value="Helix hairpin bin"/>
    <property type="match status" value="2"/>
</dbReference>
<evidence type="ECO:0000259" key="5">
    <source>
        <dbReference type="Pfam" id="PF25954"/>
    </source>
</evidence>
<feature type="transmembrane region" description="Helical" evidence="2">
    <location>
        <begin position="18"/>
        <end position="38"/>
    </location>
</feature>
<gene>
    <name evidence="6" type="ORF">FBZ89_102447</name>
</gene>
<evidence type="ECO:0000259" key="3">
    <source>
        <dbReference type="Pfam" id="PF25876"/>
    </source>
</evidence>
<evidence type="ECO:0000313" key="7">
    <source>
        <dbReference type="Proteomes" id="UP000319859"/>
    </source>
</evidence>
<dbReference type="AlphaFoldDB" id="A0A560FQ85"/>
<dbReference type="Gene3D" id="2.40.30.170">
    <property type="match status" value="1"/>
</dbReference>
<evidence type="ECO:0000259" key="4">
    <source>
        <dbReference type="Pfam" id="PF25917"/>
    </source>
</evidence>
<dbReference type="RefSeq" id="WP_145748863.1">
    <property type="nucleotide sequence ID" value="NZ_VITN01000002.1"/>
</dbReference>
<feature type="domain" description="CusB-like beta-barrel" evidence="5">
    <location>
        <begin position="260"/>
        <end position="302"/>
    </location>
</feature>
<feature type="domain" description="Multidrug resistance protein MdtA-like barrel-sandwich hybrid" evidence="4">
    <location>
        <begin position="59"/>
        <end position="250"/>
    </location>
</feature>
<keyword evidence="1" id="KW-0175">Coiled coil</keyword>